<keyword evidence="3" id="KW-1185">Reference proteome</keyword>
<dbReference type="InterPro" id="IPR005543">
    <property type="entry name" value="PASTA_dom"/>
</dbReference>
<proteinExistence type="predicted"/>
<dbReference type="Pfam" id="PF03793">
    <property type="entry name" value="PASTA"/>
    <property type="match status" value="1"/>
</dbReference>
<reference evidence="2 3" key="1">
    <citation type="journal article" date="2019" name="Int. J. Syst. Evol. Microbiol.">
        <title>The Global Catalogue of Microorganisms (GCM) 10K type strain sequencing project: providing services to taxonomists for standard genome sequencing and annotation.</title>
        <authorList>
            <consortium name="The Broad Institute Genomics Platform"/>
            <consortium name="The Broad Institute Genome Sequencing Center for Infectious Disease"/>
            <person name="Wu L."/>
            <person name="Ma J."/>
        </authorList>
    </citation>
    <scope>NUCLEOTIDE SEQUENCE [LARGE SCALE GENOMIC DNA]</scope>
    <source>
        <strain evidence="2 3">JCM 11813</strain>
    </source>
</reference>
<sequence length="317" mass="33827">MDPQEYRDARWYALLRAATDLGVDPEEAPALVQRLLDEQRRAIRRADDPDPLVHAALRDAVLGPPLSGHRPRWPGVAALAAALAVVGVVVALTRPEEPLPDRLRGDQVPSLFGYDGADARSALEARGFRVTLQPTRDCEVYGRVVASDPPPGTAYDRGDRITVYTSIPADVVCLNDYQDRATAWQLLDFANGRGPAPEFADRVFVYAGGAAPVVLDGTAARDPDAWAGTGVLEGLRAASDQVGLVDEHPLTYAIPAIRITRTDEGIGACGVPEPSVAGTGDAFAVLVRSPDRTGCPVRLDVFRDGDAILAVAYYPAS</sequence>
<organism evidence="2 3">
    <name type="scientific">Nocardioides aquiterrae</name>
    <dbReference type="NCBI Taxonomy" id="203799"/>
    <lineage>
        <taxon>Bacteria</taxon>
        <taxon>Bacillati</taxon>
        <taxon>Actinomycetota</taxon>
        <taxon>Actinomycetes</taxon>
        <taxon>Propionibacteriales</taxon>
        <taxon>Nocardioidaceae</taxon>
        <taxon>Nocardioides</taxon>
    </lineage>
</organism>
<dbReference type="CDD" id="cd06577">
    <property type="entry name" value="PASTA_pknB"/>
    <property type="match status" value="1"/>
</dbReference>
<dbReference type="Gene3D" id="3.30.10.20">
    <property type="match status" value="1"/>
</dbReference>
<feature type="domain" description="PASTA" evidence="1">
    <location>
        <begin position="102"/>
        <end position="167"/>
    </location>
</feature>
<dbReference type="SMART" id="SM00740">
    <property type="entry name" value="PASTA"/>
    <property type="match status" value="1"/>
</dbReference>
<protein>
    <recommendedName>
        <fullName evidence="1">PASTA domain-containing protein</fullName>
    </recommendedName>
</protein>
<dbReference type="Proteomes" id="UP001499979">
    <property type="component" value="Unassembled WGS sequence"/>
</dbReference>
<evidence type="ECO:0000259" key="1">
    <source>
        <dbReference type="PROSITE" id="PS51178"/>
    </source>
</evidence>
<gene>
    <name evidence="2" type="ORF">GCM10009606_03330</name>
</gene>
<dbReference type="RefSeq" id="WP_343905066.1">
    <property type="nucleotide sequence ID" value="NZ_BAAAJE010000001.1"/>
</dbReference>
<evidence type="ECO:0000313" key="2">
    <source>
        <dbReference type="EMBL" id="GAA1127005.1"/>
    </source>
</evidence>
<accession>A0ABN1U7K4</accession>
<dbReference type="PROSITE" id="PS51178">
    <property type="entry name" value="PASTA"/>
    <property type="match status" value="1"/>
</dbReference>
<name>A0ABN1U7K4_9ACTN</name>
<evidence type="ECO:0000313" key="3">
    <source>
        <dbReference type="Proteomes" id="UP001499979"/>
    </source>
</evidence>
<dbReference type="EMBL" id="BAAAJE010000001">
    <property type="protein sequence ID" value="GAA1127005.1"/>
    <property type="molecule type" value="Genomic_DNA"/>
</dbReference>
<comment type="caution">
    <text evidence="2">The sequence shown here is derived from an EMBL/GenBank/DDBJ whole genome shotgun (WGS) entry which is preliminary data.</text>
</comment>